<dbReference type="InterPro" id="IPR018973">
    <property type="entry name" value="MZB"/>
</dbReference>
<gene>
    <name evidence="2" type="ORF">BWGOE11_34350</name>
</gene>
<proteinExistence type="predicted"/>
<organism evidence="2 3">
    <name type="scientific">Bacillus mycoides</name>
    <dbReference type="NCBI Taxonomy" id="1405"/>
    <lineage>
        <taxon>Bacteria</taxon>
        <taxon>Bacillati</taxon>
        <taxon>Bacillota</taxon>
        <taxon>Bacilli</taxon>
        <taxon>Bacillales</taxon>
        <taxon>Bacillaceae</taxon>
        <taxon>Bacillus</taxon>
        <taxon>Bacillus cereus group</taxon>
    </lineage>
</organism>
<dbReference type="PATRIC" id="fig|86662.28.peg.3542"/>
<sequence>MANIPVRRAQIISPFGPGSLSISHDGVTMLMGGLDKWYINPGTREKSKHISEFEVEEPRLKKILGIQSLRLPPDYRAGYKMEEPAPNQDLYLPMVRFPTWNYCEYCKKMKKLTLIDKNTRKCDCDKKGRLIQVPFVTICKEGHLNDFPWREWVHESANPRCNGELKLVSVGGTTLSTMNVKCLTCGKQRSLMGVNAKEGEEMTVLSKRLDTKSGEPFLCDGSRPWFGPSDKKESCELPIIAALKSSSNVYFPETLSAIYLPGKRLTDVEKILNVFDAPHGKRMLSVLSKIPDEEARLQSTKDLFNIDLDAYEDSSILQALRIRLSNGDEDDEDINLDGIEKSIRLEEHLALIHPKDTDELKVISEWKQSDKGENILAQYINSINLVTKLRETKVLYGFSRFETNNTGLTKESIRQGRELLFSNPDSSGNSWLPVNTVFGEGIFIELDHDLLNQWEESNDLMNARFQKLEARYNHLVSQKAIKEMGISPRYILVHTLAHMLINELVFECGYSAASLRERIYVNTDGNYKMNGFMIYTSSGDSEGTMGGLVRMGKKDSIFSLLDRAIRKSSWCSSDPVCSDIGKTSGQGYHHMNLSACHNCSYLPETSCEEFNMILDRAMLTGTPEQPGIGFFDYISKQ</sequence>
<dbReference type="InterPro" id="IPR047721">
    <property type="entry name" value="DrmB"/>
</dbReference>
<dbReference type="NCBIfam" id="NF038324">
    <property type="entry name" value="DrmB_fam"/>
    <property type="match status" value="1"/>
</dbReference>
<dbReference type="Proteomes" id="UP000175835">
    <property type="component" value="Unassembled WGS sequence"/>
</dbReference>
<dbReference type="EMBL" id="LXLX01000042">
    <property type="protein sequence ID" value="OFD90571.1"/>
    <property type="molecule type" value="Genomic_DNA"/>
</dbReference>
<dbReference type="AlphaFoldDB" id="A0A1E8BL37"/>
<protein>
    <recommendedName>
        <fullName evidence="1">MrfA-like Zn-binding domain-containing protein</fullName>
    </recommendedName>
</protein>
<feature type="domain" description="MrfA-like Zn-binding" evidence="1">
    <location>
        <begin position="496"/>
        <end position="599"/>
    </location>
</feature>
<evidence type="ECO:0000313" key="2">
    <source>
        <dbReference type="EMBL" id="OFD90571.1"/>
    </source>
</evidence>
<dbReference type="RefSeq" id="WP_070147129.1">
    <property type="nucleotide sequence ID" value="NZ_LXLX01000042.1"/>
</dbReference>
<reference evidence="2 3" key="1">
    <citation type="submission" date="2016-05" db="EMBL/GenBank/DDBJ databases">
        <title>Bacillus thuringiensis and Bacillus weihenstephanensis as novel biocontrol agents of wilt causing Verticillium species.</title>
        <authorList>
            <person name="Hollensteiner J."/>
            <person name="Wemheuer F."/>
            <person name="Harting R."/>
            <person name="Kolarzyk A."/>
            <person name="Diaz-Valerio S."/>
            <person name="Poehlein A."/>
            <person name="Brzuszkiewicz E."/>
            <person name="Nesemann K."/>
            <person name="Braus-Stromeyer S."/>
            <person name="Braus G."/>
            <person name="Daniel R."/>
            <person name="Liesegang H."/>
        </authorList>
    </citation>
    <scope>NUCLEOTIDE SEQUENCE [LARGE SCALE GENOMIC DNA]</scope>
    <source>
        <strain evidence="2 3">GOE11</strain>
    </source>
</reference>
<name>A0A1E8BL37_BACMY</name>
<dbReference type="Pfam" id="PF09369">
    <property type="entry name" value="MZB"/>
    <property type="match status" value="1"/>
</dbReference>
<evidence type="ECO:0000313" key="3">
    <source>
        <dbReference type="Proteomes" id="UP000175835"/>
    </source>
</evidence>
<comment type="caution">
    <text evidence="2">The sequence shown here is derived from an EMBL/GenBank/DDBJ whole genome shotgun (WGS) entry which is preliminary data.</text>
</comment>
<evidence type="ECO:0000259" key="1">
    <source>
        <dbReference type="Pfam" id="PF09369"/>
    </source>
</evidence>
<accession>A0A1E8BL37</accession>